<keyword evidence="2" id="KW-1185">Reference proteome</keyword>
<dbReference type="EMBL" id="JAWZSR010000015">
    <property type="protein sequence ID" value="MDX8047580.1"/>
    <property type="molecule type" value="Genomic_DNA"/>
</dbReference>
<accession>A0ACC6M9E8</accession>
<dbReference type="EC" id="2.7.4.16" evidence="1"/>
<reference evidence="1" key="1">
    <citation type="submission" date="2023-11" db="EMBL/GenBank/DDBJ databases">
        <title>Gracilibacillus pellucida a moderately halophilic bacterium isolated from saline soil in Xinjiang province.</title>
        <authorList>
            <person name="Zhang Z."/>
            <person name="Tan F."/>
            <person name="Wang Y."/>
            <person name="Xia M."/>
        </authorList>
    </citation>
    <scope>NUCLEOTIDE SEQUENCE</scope>
    <source>
        <strain evidence="1">S3-1-1</strain>
    </source>
</reference>
<keyword evidence="1" id="KW-0418">Kinase</keyword>
<proteinExistence type="predicted"/>
<evidence type="ECO:0000313" key="2">
    <source>
        <dbReference type="Proteomes" id="UP001277972"/>
    </source>
</evidence>
<keyword evidence="1" id="KW-0808">Transferase</keyword>
<organism evidence="1 2">
    <name type="scientific">Gracilibacillus pellucidus</name>
    <dbReference type="NCBI Taxonomy" id="3095368"/>
    <lineage>
        <taxon>Bacteria</taxon>
        <taxon>Bacillati</taxon>
        <taxon>Bacillota</taxon>
        <taxon>Bacilli</taxon>
        <taxon>Bacillales</taxon>
        <taxon>Bacillaceae</taxon>
        <taxon>Gracilibacillus</taxon>
    </lineage>
</organism>
<gene>
    <name evidence="1" type="primary">thiL</name>
    <name evidence="1" type="ORF">SH601_16565</name>
</gene>
<sequence>MRLLEEFDFIDSIQPAYYRQSSVVKGIGDDAAIVRYTNEDTIMTVDTMVENVHFSTKTTDAFHIGYRALAANISDIAAMGGKPVAYVVSIVIPDSWSSHALHEIYRGMDELASTYKMDLIGGDTVSGKQLVLSITVLGTVLKGQARYRSDALENDIIFVTGTIGDAACGLHILLDESETDYERYQYVINRHRMPTPRVSFINHCSSIERMALNDISDGISNEANEIAKASNKTLIIDYHQVPSHPLLADFTLEQCLDWKISGGEDFELIGTVPANDWATLQKIAKETNIKITAIGMVQDDEKKNGTVWLRDGNTLNKLAKSGYTHLRG</sequence>
<comment type="caution">
    <text evidence="1">The sequence shown here is derived from an EMBL/GenBank/DDBJ whole genome shotgun (WGS) entry which is preliminary data.</text>
</comment>
<evidence type="ECO:0000313" key="1">
    <source>
        <dbReference type="EMBL" id="MDX8047580.1"/>
    </source>
</evidence>
<dbReference type="Proteomes" id="UP001277972">
    <property type="component" value="Unassembled WGS sequence"/>
</dbReference>
<protein>
    <submittedName>
        <fullName evidence="1">Thiamine-phosphate kinase</fullName>
        <ecNumber evidence="1">2.7.4.16</ecNumber>
    </submittedName>
</protein>
<name>A0ACC6M9E8_9BACI</name>